<dbReference type="EMBL" id="MH790601">
    <property type="protein sequence ID" value="QBH79893.1"/>
    <property type="molecule type" value="Genomic_DNA"/>
</dbReference>
<evidence type="ECO:0000313" key="2">
    <source>
        <dbReference type="EMBL" id="QBH76416.1"/>
    </source>
</evidence>
<feature type="compositionally biased region" description="Basic residues" evidence="1">
    <location>
        <begin position="18"/>
        <end position="27"/>
    </location>
</feature>
<evidence type="ECO:0000313" key="14">
    <source>
        <dbReference type="EMBL" id="QBH85587.1"/>
    </source>
</evidence>
<evidence type="ECO:0000313" key="4">
    <source>
        <dbReference type="EMBL" id="QBH79278.1"/>
    </source>
</evidence>
<dbReference type="EMBL" id="MH790668">
    <property type="protein sequence ID" value="QBH85931.1"/>
    <property type="molecule type" value="Genomic_DNA"/>
</dbReference>
<reference evidence="9" key="1">
    <citation type="submission" date="2018-08" db="EMBL/GenBank/DDBJ databases">
        <title>HSV2 whole genome sequences from clinical isolates.</title>
        <authorList>
            <person name="Roychoudhury P."/>
            <person name="Greninger A.L."/>
            <person name="Jerome K.R."/>
            <person name="Johnston C."/>
            <person name="Wald A."/>
            <person name="Xie H."/>
        </authorList>
    </citation>
    <scope>NUCLEOTIDE SEQUENCE</scope>
    <source>
        <strain evidence="14">1995-57888</strain>
        <strain evidence="12">2004-51444SWAB</strain>
        <strain evidence="11">2005-42278</strain>
        <strain evidence="9">2006-11821_S126_L001</strain>
        <strain evidence="4">2006-18003CAM</strain>
        <strain evidence="15">2007-15346</strain>
        <strain evidence="5">2008-4122_S535_L001</strain>
        <strain evidence="13">2008-483</strain>
        <strain evidence="10">2010-8179</strain>
        <strain evidence="8">2011-21768</strain>
        <strain evidence="3">2012-10336</strain>
        <strain evidence="2">2012-5456</strain>
        <strain evidence="6">2013-37246_S80_L001</strain>
        <strain evidence="7">2014-13047</strain>
    </source>
</reference>
<evidence type="ECO:0000313" key="12">
    <source>
        <dbReference type="EMBL" id="QBH84512.1"/>
    </source>
</evidence>
<organismHost>
    <name type="scientific">Homo sapiens</name>
    <name type="common">Human</name>
    <dbReference type="NCBI Taxonomy" id="9606"/>
</organismHost>
<evidence type="ECO:0000313" key="3">
    <source>
        <dbReference type="EMBL" id="QBH78482.1"/>
    </source>
</evidence>
<feature type="region of interest" description="Disordered" evidence="1">
    <location>
        <begin position="18"/>
        <end position="89"/>
    </location>
</feature>
<dbReference type="EMBL" id="MH790664">
    <property type="protein sequence ID" value="QBH85587.1"/>
    <property type="molecule type" value="Genomic_DNA"/>
</dbReference>
<evidence type="ECO:0000313" key="5">
    <source>
        <dbReference type="EMBL" id="QBH79624.1"/>
    </source>
</evidence>
<evidence type="ECO:0000313" key="6">
    <source>
        <dbReference type="EMBL" id="QBH79893.1"/>
    </source>
</evidence>
<organism evidence="9">
    <name type="scientific">Human herpesvirus 2</name>
    <name type="common">HHV-2</name>
    <name type="synonym">Human herpes simplex virus 2</name>
    <dbReference type="NCBI Taxonomy" id="10310"/>
    <lineage>
        <taxon>Viruses</taxon>
        <taxon>Duplodnaviria</taxon>
        <taxon>Heunggongvirae</taxon>
        <taxon>Peploviricota</taxon>
        <taxon>Herviviricetes</taxon>
        <taxon>Herpesvirales</taxon>
        <taxon>Orthoherpesviridae</taxon>
        <taxon>Alphaherpesvirinae</taxon>
        <taxon>Simplexvirus</taxon>
        <taxon>Simplexvirus humanalpha2</taxon>
    </lineage>
</organism>
<dbReference type="EMBL" id="MH790643">
    <property type="protein sequence ID" value="QBH83644.1"/>
    <property type="molecule type" value="Genomic_DNA"/>
</dbReference>
<dbReference type="EMBL" id="MH790598">
    <property type="protein sequence ID" value="QBH79624.1"/>
    <property type="molecule type" value="Genomic_DNA"/>
</dbReference>
<feature type="compositionally biased region" description="Low complexity" evidence="1">
    <location>
        <begin position="69"/>
        <end position="89"/>
    </location>
</feature>
<proteinExistence type="predicted"/>
<evidence type="ECO:0000313" key="9">
    <source>
        <dbReference type="EMBL" id="QBH82176.1"/>
    </source>
</evidence>
<evidence type="ECO:0000313" key="7">
    <source>
        <dbReference type="EMBL" id="QBH80221.1"/>
    </source>
</evidence>
<name>A0A481TM55_HHV2</name>
<evidence type="ECO:0000313" key="11">
    <source>
        <dbReference type="EMBL" id="QBH83644.1"/>
    </source>
</evidence>
<evidence type="ECO:0000313" key="10">
    <source>
        <dbReference type="EMBL" id="QBH82911.1"/>
    </source>
</evidence>
<dbReference type="EMBL" id="MH790635">
    <property type="protein sequence ID" value="QBH82911.1"/>
    <property type="molecule type" value="Genomic_DNA"/>
</dbReference>
<dbReference type="EMBL" id="MH790593">
    <property type="protein sequence ID" value="QBH79278.1"/>
    <property type="molecule type" value="Genomic_DNA"/>
</dbReference>
<dbReference type="EMBL" id="MH790559">
    <property type="protein sequence ID" value="QBH76416.1"/>
    <property type="molecule type" value="Genomic_DNA"/>
</dbReference>
<evidence type="ECO:0000313" key="13">
    <source>
        <dbReference type="EMBL" id="QBH85126.1"/>
    </source>
</evidence>
<dbReference type="EMBL" id="MH790627">
    <property type="protein sequence ID" value="QBH82176.1"/>
    <property type="molecule type" value="Genomic_DNA"/>
</dbReference>
<dbReference type="EMBL" id="MH790604">
    <property type="protein sequence ID" value="QBH80221.1"/>
    <property type="molecule type" value="Genomic_DNA"/>
</dbReference>
<evidence type="ECO:0000313" key="15">
    <source>
        <dbReference type="EMBL" id="QBH85931.1"/>
    </source>
</evidence>
<dbReference type="EMBL" id="MH790653">
    <property type="protein sequence ID" value="QBH84512.1"/>
    <property type="molecule type" value="Genomic_DNA"/>
</dbReference>
<evidence type="ECO:0000256" key="1">
    <source>
        <dbReference type="SAM" id="MobiDB-lite"/>
    </source>
</evidence>
<dbReference type="EMBL" id="MH790618">
    <property type="protein sequence ID" value="QBH81394.1"/>
    <property type="molecule type" value="Genomic_DNA"/>
</dbReference>
<sequence>MAKNVFEGRRSALGRVRYRKISQKRARSGSGSGRATWHSGSVRTVRHRKILSRSSPRTTRHTKTELAMRATRSASGPGSGARASGGAPR</sequence>
<accession>A0A481TM55</accession>
<evidence type="ECO:0000313" key="8">
    <source>
        <dbReference type="EMBL" id="QBH81394.1"/>
    </source>
</evidence>
<dbReference type="EMBL" id="MH790584">
    <property type="protein sequence ID" value="QBH78482.1"/>
    <property type="molecule type" value="Genomic_DNA"/>
</dbReference>
<protein>
    <submittedName>
        <fullName evidence="9">Uncharacterized protein</fullName>
    </submittedName>
</protein>
<dbReference type="EMBL" id="MH790660">
    <property type="protein sequence ID" value="QBH85126.1"/>
    <property type="molecule type" value="Genomic_DNA"/>
</dbReference>